<feature type="region of interest" description="Disordered" evidence="2">
    <location>
        <begin position="378"/>
        <end position="429"/>
    </location>
</feature>
<feature type="compositionally biased region" description="Polar residues" evidence="2">
    <location>
        <begin position="384"/>
        <end position="393"/>
    </location>
</feature>
<feature type="compositionally biased region" description="Low complexity" evidence="2">
    <location>
        <begin position="394"/>
        <end position="429"/>
    </location>
</feature>
<evidence type="ECO:0000259" key="4">
    <source>
        <dbReference type="Pfam" id="PF01145"/>
    </source>
</evidence>
<dbReference type="EMBL" id="JBHSBU010000001">
    <property type="protein sequence ID" value="MFC4159116.1"/>
    <property type="molecule type" value="Genomic_DNA"/>
</dbReference>
<feature type="region of interest" description="Disordered" evidence="2">
    <location>
        <begin position="445"/>
        <end position="492"/>
    </location>
</feature>
<keyword evidence="3" id="KW-0472">Membrane</keyword>
<dbReference type="PANTHER" id="PTHR23222">
    <property type="entry name" value="PROHIBITIN"/>
    <property type="match status" value="1"/>
</dbReference>
<comment type="subcellular location">
    <subcellularLocation>
        <location evidence="1">Membrane</location>
        <topology evidence="1">Single-pass membrane protein</topology>
    </subcellularLocation>
</comment>
<dbReference type="InterPro" id="IPR036013">
    <property type="entry name" value="Band_7/SPFH_dom_sf"/>
</dbReference>
<dbReference type="Pfam" id="PF01145">
    <property type="entry name" value="Band_7"/>
    <property type="match status" value="1"/>
</dbReference>
<feature type="compositionally biased region" description="Basic and acidic residues" evidence="2">
    <location>
        <begin position="465"/>
        <end position="487"/>
    </location>
</feature>
<evidence type="ECO:0000313" key="6">
    <source>
        <dbReference type="Proteomes" id="UP001595791"/>
    </source>
</evidence>
<sequence>MNSPLVLDPLQLPPEESWRVGFWDRLKVRLRRYRDDLLIAGLILLALIIFTLPLIIHTIPAGHVGVRWKRFLGGTEEGMPESEGTIFTWPWDKVAIYDLRLRQVERQIEVLSSDGLSISVDLVWRYRLVRGSVGRLHKYVGPKYEEDLLNPTVTARARDVLSVYRPDEIYTERRLVIQSTIARTVREELRNNFNPDPDPDSPQARIDKADLKHEVEALKRIDPDAASSLVQAAERAIEEQRRIELQCSKLDPGYRKDKCLNSIPWFVLEDVLIKGITLPKGVQEAIVRKAVASHEVEEFVFKIAREEKEAERKRIEALSIRNFQEIISNTMSDTYLRWRGIEATLALANSPNAKVVVIGNGKNGLPLILNTEEGGHGLRGTHAAGNQNNNSTVAAHSSTATIPASTTSSTSSTATTPATATTTTPSNATTATTAATAAAPVVAAAQPRRHGHSAVIPQSTSQDRAVLRDSVGQHDRAPAKPRQHTEAAEPDQSWWQRLRAVWQTGG</sequence>
<accession>A0ABV8MPV6</accession>
<evidence type="ECO:0000256" key="3">
    <source>
        <dbReference type="SAM" id="Phobius"/>
    </source>
</evidence>
<feature type="domain" description="Band 7" evidence="4">
    <location>
        <begin position="58"/>
        <end position="310"/>
    </location>
</feature>
<comment type="caution">
    <text evidence="5">The sequence shown here is derived from an EMBL/GenBank/DDBJ whole genome shotgun (WGS) entry which is preliminary data.</text>
</comment>
<dbReference type="InterPro" id="IPR001107">
    <property type="entry name" value="Band_7"/>
</dbReference>
<dbReference type="InterPro" id="IPR000163">
    <property type="entry name" value="Prohibitin"/>
</dbReference>
<reference evidence="6" key="1">
    <citation type="journal article" date="2019" name="Int. J. Syst. Evol. Microbiol.">
        <title>The Global Catalogue of Microorganisms (GCM) 10K type strain sequencing project: providing services to taxonomists for standard genome sequencing and annotation.</title>
        <authorList>
            <consortium name="The Broad Institute Genomics Platform"/>
            <consortium name="The Broad Institute Genome Sequencing Center for Infectious Disease"/>
            <person name="Wu L."/>
            <person name="Ma J."/>
        </authorList>
    </citation>
    <scope>NUCLEOTIDE SEQUENCE [LARGE SCALE GENOMIC DNA]</scope>
    <source>
        <strain evidence="6">LMG 29894</strain>
    </source>
</reference>
<feature type="transmembrane region" description="Helical" evidence="3">
    <location>
        <begin position="37"/>
        <end position="56"/>
    </location>
</feature>
<keyword evidence="3" id="KW-1133">Transmembrane helix</keyword>
<dbReference type="RefSeq" id="WP_378162526.1">
    <property type="nucleotide sequence ID" value="NZ_JBHSBU010000001.1"/>
</dbReference>
<name>A0ABV8MPV6_9NEIS</name>
<evidence type="ECO:0000256" key="1">
    <source>
        <dbReference type="ARBA" id="ARBA00004167"/>
    </source>
</evidence>
<dbReference type="Proteomes" id="UP001595791">
    <property type="component" value="Unassembled WGS sequence"/>
</dbReference>
<protein>
    <submittedName>
        <fullName evidence="5">Prohibitin family protein</fullName>
    </submittedName>
</protein>
<dbReference type="CDD" id="cd03401">
    <property type="entry name" value="SPFH_prohibitin"/>
    <property type="match status" value="1"/>
</dbReference>
<evidence type="ECO:0000256" key="2">
    <source>
        <dbReference type="SAM" id="MobiDB-lite"/>
    </source>
</evidence>
<proteinExistence type="predicted"/>
<dbReference type="Gene3D" id="3.30.479.30">
    <property type="entry name" value="Band 7 domain"/>
    <property type="match status" value="1"/>
</dbReference>
<dbReference type="PANTHER" id="PTHR23222:SF0">
    <property type="entry name" value="PROHIBITIN 1"/>
    <property type="match status" value="1"/>
</dbReference>
<dbReference type="SUPFAM" id="SSF117892">
    <property type="entry name" value="Band 7/SPFH domain"/>
    <property type="match status" value="1"/>
</dbReference>
<organism evidence="5 6">
    <name type="scientific">Chitinimonas lacunae</name>
    <dbReference type="NCBI Taxonomy" id="1963018"/>
    <lineage>
        <taxon>Bacteria</taxon>
        <taxon>Pseudomonadati</taxon>
        <taxon>Pseudomonadota</taxon>
        <taxon>Betaproteobacteria</taxon>
        <taxon>Neisseriales</taxon>
        <taxon>Chitinibacteraceae</taxon>
        <taxon>Chitinimonas</taxon>
    </lineage>
</organism>
<keyword evidence="6" id="KW-1185">Reference proteome</keyword>
<evidence type="ECO:0000313" key="5">
    <source>
        <dbReference type="EMBL" id="MFC4159116.1"/>
    </source>
</evidence>
<keyword evidence="3" id="KW-0812">Transmembrane</keyword>
<gene>
    <name evidence="5" type="ORF">ACFOW7_07070</name>
</gene>